<name>A0AAQ3NWK2_VIGMU</name>
<feature type="transmembrane region" description="Helical" evidence="7">
    <location>
        <begin position="261"/>
        <end position="279"/>
    </location>
</feature>
<dbReference type="Proteomes" id="UP001374535">
    <property type="component" value="Chromosome 3"/>
</dbReference>
<feature type="non-terminal residue" evidence="9">
    <location>
        <position position="1"/>
    </location>
</feature>
<dbReference type="InterPro" id="IPR005018">
    <property type="entry name" value="DOMON_domain"/>
</dbReference>
<feature type="transmembrane region" description="Helical" evidence="7">
    <location>
        <begin position="77"/>
        <end position="95"/>
    </location>
</feature>
<proteinExistence type="predicted"/>
<keyword evidence="7" id="KW-1133">Transmembrane helix</keyword>
<organism evidence="9 10">
    <name type="scientific">Vigna mungo</name>
    <name type="common">Black gram</name>
    <name type="synonym">Phaseolus mungo</name>
    <dbReference type="NCBI Taxonomy" id="3915"/>
    <lineage>
        <taxon>Eukaryota</taxon>
        <taxon>Viridiplantae</taxon>
        <taxon>Streptophyta</taxon>
        <taxon>Embryophyta</taxon>
        <taxon>Tracheophyta</taxon>
        <taxon>Spermatophyta</taxon>
        <taxon>Magnoliopsida</taxon>
        <taxon>eudicotyledons</taxon>
        <taxon>Gunneridae</taxon>
        <taxon>Pentapetalae</taxon>
        <taxon>rosids</taxon>
        <taxon>fabids</taxon>
        <taxon>Fabales</taxon>
        <taxon>Fabaceae</taxon>
        <taxon>Papilionoideae</taxon>
        <taxon>50 kb inversion clade</taxon>
        <taxon>NPAAA clade</taxon>
        <taxon>indigoferoid/millettioid clade</taxon>
        <taxon>Phaseoleae</taxon>
        <taxon>Vigna</taxon>
    </lineage>
</organism>
<evidence type="ECO:0000256" key="6">
    <source>
        <dbReference type="SAM" id="MobiDB-lite"/>
    </source>
</evidence>
<keyword evidence="7" id="KW-0812">Transmembrane</keyword>
<sequence length="280" mass="29107">HAFTSIIYLSSFFLKAKPSSSFSLYLSELFLNNSSMAFHSPFKSTIALSLLVFLSLFFTSSHSALTCASYKLPANRTYANCTALPTLGAILHYTYNATNRTLAIAYAAEPPKSGWVAWGLNLAGGGMIGTQAFIAIPTSAGAITVHRYNLTAYKAIDEVKAFTFDSWDVATEGAGGAVAIFAVVAIPEKAGNVTHVWQVGPTKDGKLSIHETKPDNLQAKAALPVALAPASAGGSGNSSGSGNATAPAASSGDKSGVSERFGVGFYFGLIVAFMTAVVAL</sequence>
<protein>
    <recommendedName>
        <fullName evidence="8">DOMON domain-containing protein</fullName>
    </recommendedName>
</protein>
<reference evidence="9 10" key="1">
    <citation type="journal article" date="2023" name="Life. Sci Alliance">
        <title>Evolutionary insights into 3D genome organization and epigenetic landscape of Vigna mungo.</title>
        <authorList>
            <person name="Junaid A."/>
            <person name="Singh B."/>
            <person name="Bhatia S."/>
        </authorList>
    </citation>
    <scope>NUCLEOTIDE SEQUENCE [LARGE SCALE GENOMIC DNA]</scope>
    <source>
        <strain evidence="9">Urdbean</strain>
    </source>
</reference>
<evidence type="ECO:0000256" key="1">
    <source>
        <dbReference type="ARBA" id="ARBA00004370"/>
    </source>
</evidence>
<dbReference type="AlphaFoldDB" id="A0AAQ3NWK2"/>
<evidence type="ECO:0000313" key="10">
    <source>
        <dbReference type="Proteomes" id="UP001374535"/>
    </source>
</evidence>
<dbReference type="EMBL" id="CP144698">
    <property type="protein sequence ID" value="WVZ17846.1"/>
    <property type="molecule type" value="Genomic_DNA"/>
</dbReference>
<feature type="region of interest" description="Disordered" evidence="6">
    <location>
        <begin position="233"/>
        <end position="255"/>
    </location>
</feature>
<evidence type="ECO:0000313" key="9">
    <source>
        <dbReference type="EMBL" id="WVZ17846.1"/>
    </source>
</evidence>
<dbReference type="PANTHER" id="PTHR23130">
    <property type="entry name" value="CYTOCHROME B561 AND DOMON DOMAIN-CONTAINING PROTEIN"/>
    <property type="match status" value="1"/>
</dbReference>
<evidence type="ECO:0000256" key="7">
    <source>
        <dbReference type="SAM" id="Phobius"/>
    </source>
</evidence>
<feature type="compositionally biased region" description="Low complexity" evidence="6">
    <location>
        <begin position="240"/>
        <end position="252"/>
    </location>
</feature>
<dbReference type="GO" id="GO:0016020">
    <property type="term" value="C:membrane"/>
    <property type="evidence" value="ECO:0007669"/>
    <property type="project" value="UniProtKB-SubCell"/>
</dbReference>
<evidence type="ECO:0000256" key="2">
    <source>
        <dbReference type="ARBA" id="ARBA00022448"/>
    </source>
</evidence>
<dbReference type="PROSITE" id="PS50836">
    <property type="entry name" value="DOMON"/>
    <property type="match status" value="1"/>
</dbReference>
<dbReference type="InterPro" id="IPR045265">
    <property type="entry name" value="AIR12_DOMON"/>
</dbReference>
<dbReference type="PANTHER" id="PTHR23130:SF157">
    <property type="entry name" value="AUXIN-INDUCED IN ROOT CULTURES PROTEIN 12"/>
    <property type="match status" value="1"/>
</dbReference>
<evidence type="ECO:0000256" key="3">
    <source>
        <dbReference type="ARBA" id="ARBA00022729"/>
    </source>
</evidence>
<dbReference type="Pfam" id="PF04526">
    <property type="entry name" value="DUF568"/>
    <property type="match status" value="1"/>
</dbReference>
<accession>A0AAQ3NWK2</accession>
<evidence type="ECO:0000256" key="5">
    <source>
        <dbReference type="ARBA" id="ARBA00023136"/>
    </source>
</evidence>
<keyword evidence="4" id="KW-0249">Electron transport</keyword>
<gene>
    <name evidence="9" type="ORF">V8G54_010828</name>
</gene>
<dbReference type="CDD" id="cd09629">
    <property type="entry name" value="DOMON_CIL1_like"/>
    <property type="match status" value="1"/>
</dbReference>
<keyword evidence="3" id="KW-0732">Signal</keyword>
<evidence type="ECO:0000259" key="8">
    <source>
        <dbReference type="PROSITE" id="PS50836"/>
    </source>
</evidence>
<feature type="domain" description="DOMON" evidence="8">
    <location>
        <begin position="87"/>
        <end position="200"/>
    </location>
</feature>
<keyword evidence="10" id="KW-1185">Reference proteome</keyword>
<feature type="transmembrane region" description="Helical" evidence="7">
    <location>
        <begin position="115"/>
        <end position="136"/>
    </location>
</feature>
<comment type="subcellular location">
    <subcellularLocation>
        <location evidence="1">Membrane</location>
    </subcellularLocation>
</comment>
<keyword evidence="5 7" id="KW-0472">Membrane</keyword>
<feature type="transmembrane region" description="Helical" evidence="7">
    <location>
        <begin position="45"/>
        <end position="65"/>
    </location>
</feature>
<keyword evidence="2" id="KW-0813">Transport</keyword>
<evidence type="ECO:0000256" key="4">
    <source>
        <dbReference type="ARBA" id="ARBA00022982"/>
    </source>
</evidence>